<dbReference type="CDD" id="cd02335">
    <property type="entry name" value="ZZ_ADA2"/>
    <property type="match status" value="1"/>
</dbReference>
<feature type="compositionally biased region" description="Polar residues" evidence="5">
    <location>
        <begin position="294"/>
        <end position="321"/>
    </location>
</feature>
<dbReference type="Gene3D" id="1.10.10.10">
    <property type="entry name" value="Winged helix-like DNA-binding domain superfamily/Winged helix DNA-binding domain"/>
    <property type="match status" value="1"/>
</dbReference>
<dbReference type="InterPro" id="IPR009057">
    <property type="entry name" value="Homeodomain-like_sf"/>
</dbReference>
<feature type="region of interest" description="Disordered" evidence="5">
    <location>
        <begin position="1"/>
        <end position="58"/>
    </location>
</feature>
<dbReference type="GO" id="GO:0003713">
    <property type="term" value="F:transcription coactivator activity"/>
    <property type="evidence" value="ECO:0007669"/>
    <property type="project" value="TreeGrafter"/>
</dbReference>
<evidence type="ECO:0000256" key="5">
    <source>
        <dbReference type="SAM" id="MobiDB-lite"/>
    </source>
</evidence>
<dbReference type="STRING" id="280699.M1VK39"/>
<keyword evidence="3" id="KW-0862">Zinc</keyword>
<dbReference type="Gramene" id="CMP134CT">
    <property type="protein sequence ID" value="CMP134CT"/>
    <property type="gene ID" value="CMP134C"/>
</dbReference>
<dbReference type="PROSITE" id="PS50135">
    <property type="entry name" value="ZF_ZZ_2"/>
    <property type="match status" value="1"/>
</dbReference>
<dbReference type="SUPFAM" id="SSF57850">
    <property type="entry name" value="RING/U-box"/>
    <property type="match status" value="1"/>
</dbReference>
<dbReference type="Pfam" id="PF00249">
    <property type="entry name" value="Myb_DNA-binding"/>
    <property type="match status" value="1"/>
</dbReference>
<dbReference type="PROSITE" id="PS01357">
    <property type="entry name" value="ZF_ZZ_1"/>
    <property type="match status" value="1"/>
</dbReference>
<evidence type="ECO:0000313" key="8">
    <source>
        <dbReference type="EMBL" id="BAM81773.1"/>
    </source>
</evidence>
<organism evidence="8 9">
    <name type="scientific">Cyanidioschyzon merolae (strain NIES-3377 / 10D)</name>
    <name type="common">Unicellular red alga</name>
    <dbReference type="NCBI Taxonomy" id="280699"/>
    <lineage>
        <taxon>Eukaryota</taxon>
        <taxon>Rhodophyta</taxon>
        <taxon>Bangiophyceae</taxon>
        <taxon>Cyanidiales</taxon>
        <taxon>Cyanidiaceae</taxon>
        <taxon>Cyanidioschyzon</taxon>
    </lineage>
</organism>
<dbReference type="HOGENOM" id="CLU_347607_0_0_1"/>
<dbReference type="InterPro" id="IPR000433">
    <property type="entry name" value="Znf_ZZ"/>
</dbReference>
<dbReference type="InterPro" id="IPR001005">
    <property type="entry name" value="SANT/Myb"/>
</dbReference>
<evidence type="ECO:0000259" key="7">
    <source>
        <dbReference type="PROSITE" id="PS51293"/>
    </source>
</evidence>
<dbReference type="RefSeq" id="XP_005537809.1">
    <property type="nucleotide sequence ID" value="XM_005537752.1"/>
</dbReference>
<dbReference type="PROSITE" id="PS51293">
    <property type="entry name" value="SANT"/>
    <property type="match status" value="1"/>
</dbReference>
<feature type="compositionally biased region" description="Polar residues" evidence="5">
    <location>
        <begin position="266"/>
        <end position="275"/>
    </location>
</feature>
<dbReference type="EMBL" id="AP006498">
    <property type="protein sequence ID" value="BAM81773.1"/>
    <property type="molecule type" value="Genomic_DNA"/>
</dbReference>
<dbReference type="InterPro" id="IPR017884">
    <property type="entry name" value="SANT_dom"/>
</dbReference>
<dbReference type="GO" id="GO:0006338">
    <property type="term" value="P:chromatin remodeling"/>
    <property type="evidence" value="ECO:0007669"/>
    <property type="project" value="TreeGrafter"/>
</dbReference>
<dbReference type="OMA" id="HMKEEYP"/>
<dbReference type="InterPro" id="IPR055141">
    <property type="entry name" value="TADA2A_B-like_dom"/>
</dbReference>
<dbReference type="GeneID" id="16996072"/>
<name>M1VK39_CYAM1</name>
<feature type="domain" description="ZZ-type" evidence="6">
    <location>
        <begin position="89"/>
        <end position="145"/>
    </location>
</feature>
<dbReference type="GO" id="GO:0003682">
    <property type="term" value="F:chromatin binding"/>
    <property type="evidence" value="ECO:0007669"/>
    <property type="project" value="TreeGrafter"/>
</dbReference>
<dbReference type="SMART" id="SM00291">
    <property type="entry name" value="ZnF_ZZ"/>
    <property type="match status" value="1"/>
</dbReference>
<dbReference type="GO" id="GO:0008270">
    <property type="term" value="F:zinc ion binding"/>
    <property type="evidence" value="ECO:0007669"/>
    <property type="project" value="UniProtKB-KW"/>
</dbReference>
<gene>
    <name evidence="8" type="ORF">CYME_CMP134C</name>
</gene>
<evidence type="ECO:0000256" key="3">
    <source>
        <dbReference type="ARBA" id="ARBA00022833"/>
    </source>
</evidence>
<evidence type="ECO:0000256" key="4">
    <source>
        <dbReference type="PROSITE-ProRule" id="PRU00228"/>
    </source>
</evidence>
<dbReference type="SUPFAM" id="SSF46689">
    <property type="entry name" value="Homeodomain-like"/>
    <property type="match status" value="1"/>
</dbReference>
<dbReference type="OrthoDB" id="270417at2759"/>
<evidence type="ECO:0000256" key="2">
    <source>
        <dbReference type="ARBA" id="ARBA00022771"/>
    </source>
</evidence>
<dbReference type="InterPro" id="IPR041983">
    <property type="entry name" value="ADA2-like_ZZ"/>
</dbReference>
<feature type="compositionally biased region" description="Basic and acidic residues" evidence="5">
    <location>
        <begin position="785"/>
        <end position="800"/>
    </location>
</feature>
<feature type="compositionally biased region" description="Polar residues" evidence="5">
    <location>
        <begin position="770"/>
        <end position="780"/>
    </location>
</feature>
<feature type="domain" description="SANT" evidence="7">
    <location>
        <begin position="147"/>
        <end position="199"/>
    </location>
</feature>
<dbReference type="Pfam" id="PF25299">
    <property type="entry name" value="ZZ_ADA2"/>
    <property type="match status" value="1"/>
</dbReference>
<feature type="compositionally biased region" description="Basic residues" evidence="5">
    <location>
        <begin position="801"/>
        <end position="812"/>
    </location>
</feature>
<dbReference type="KEGG" id="cme:CYME_CMP134C"/>
<dbReference type="SMART" id="SM00717">
    <property type="entry name" value="SANT"/>
    <property type="match status" value="1"/>
</dbReference>
<feature type="region of interest" description="Disordered" evidence="5">
    <location>
        <begin position="291"/>
        <end position="370"/>
    </location>
</feature>
<dbReference type="Proteomes" id="UP000007014">
    <property type="component" value="Chromosome 16"/>
</dbReference>
<sequence>MPSERPLKRRRSRVGTAEPENIANNGDDCAAPERRAVNQHLRGPSSPTQKQKRSAESANLAGDVVALASSPLQEAVSTRHPSLAPRVFGARYRCNYCSRDISNCTRITCAVCPDFDLCISCFSVGASVYPHEASHPYRVVEYVSRPVFSTEWSAEEELRLLEGLEMYGPGNFQLAAEYVGTKSKIKCEQHYLEVYLDAVDTAPLPNPERILSETRAPHPSLPPGTARSAAVARELALTAAAAASLNPALARLIHAYPVTGDAKTTAADNSRTSKASRFPEASVATGELDHAAASLSSPATSQSDGIQTPKASNDARSQDGSQGMVKGPTSGDSPETVTCDASWPQGLSDDTPEVRISPPGRPRKGDIAGYMPKRQDYDVEPFQNDAELLIADMYITDEDTAEERELKLRILEIYSFWLDERSKRKTVVEQRGFTDLPAARARERAKSPLERRVGRLLLPFVRLTIGQGLQFDEFAQRLVTEVCLAREVTEIWEALRSGVRDLSEFEHWKRERLLRERLHTTPFPVDVAEPPVRPAESTGALVSNTFQIVPESAAPRRRRGRPVRIRTEEAAPGAAVVLSNAEHRSGLSTSDRRTPTVTTLTTGTQALAMRVLQSESAAEVTSWSSIVHRQQTPQPRGAAPLSGSSDSSPTPNLLFVDNWPSAKRLSPLEKELCAILRLVPDRFLEIRTVIAKHWKEMSEQSVGSAHAGGAQDPLPAMRLALDLRPRTGAATQHQQHQQHQQHHAPGTPSSGRSETLAEMQPVATERMRSNEQASSGSSQPADMHISGRESRTPRPYTRHERERHHRRKASGQ</sequence>
<evidence type="ECO:0000313" key="9">
    <source>
        <dbReference type="Proteomes" id="UP000007014"/>
    </source>
</evidence>
<dbReference type="InterPro" id="IPR043145">
    <property type="entry name" value="Znf_ZZ_sf"/>
</dbReference>
<dbReference type="PANTHER" id="PTHR12374">
    <property type="entry name" value="TRANSCRIPTIONAL ADAPTOR 2 ADA2 -RELATED"/>
    <property type="match status" value="1"/>
</dbReference>
<feature type="compositionally biased region" description="Polar residues" evidence="5">
    <location>
        <begin position="623"/>
        <end position="634"/>
    </location>
</feature>
<dbReference type="GO" id="GO:0006357">
    <property type="term" value="P:regulation of transcription by RNA polymerase II"/>
    <property type="evidence" value="ECO:0007669"/>
    <property type="project" value="TreeGrafter"/>
</dbReference>
<reference evidence="8 9" key="2">
    <citation type="journal article" date="2007" name="BMC Biol.">
        <title>A 100%-complete sequence reveals unusually simple genomic features in the hot-spring red alga Cyanidioschyzon merolae.</title>
        <authorList>
            <person name="Nozaki H."/>
            <person name="Takano H."/>
            <person name="Misumi O."/>
            <person name="Terasawa K."/>
            <person name="Matsuzaki M."/>
            <person name="Maruyama S."/>
            <person name="Nishida K."/>
            <person name="Yagisawa F."/>
            <person name="Yoshida Y."/>
            <person name="Fujiwara T."/>
            <person name="Takio S."/>
            <person name="Tamura K."/>
            <person name="Chung S.J."/>
            <person name="Nakamura S."/>
            <person name="Kuroiwa H."/>
            <person name="Tanaka K."/>
            <person name="Sato N."/>
            <person name="Kuroiwa T."/>
        </authorList>
    </citation>
    <scope>NUCLEOTIDE SEQUENCE [LARGE SCALE GENOMIC DNA]</scope>
    <source>
        <strain evidence="8 9">10D</strain>
    </source>
</reference>
<dbReference type="eggNOG" id="KOG0457">
    <property type="taxonomic scope" value="Eukaryota"/>
</dbReference>
<dbReference type="InterPro" id="IPR036388">
    <property type="entry name" value="WH-like_DNA-bd_sf"/>
</dbReference>
<dbReference type="PANTHER" id="PTHR12374:SF20">
    <property type="entry name" value="TRANSCRIPTIONAL ADAPTER 2-ALPHA"/>
    <property type="match status" value="1"/>
</dbReference>
<feature type="region of interest" description="Disordered" evidence="5">
    <location>
        <begin position="263"/>
        <end position="282"/>
    </location>
</feature>
<reference evidence="8 9" key="1">
    <citation type="journal article" date="2004" name="Nature">
        <title>Genome sequence of the ultrasmall unicellular red alga Cyanidioschyzon merolae 10D.</title>
        <authorList>
            <person name="Matsuzaki M."/>
            <person name="Misumi O."/>
            <person name="Shin-i T."/>
            <person name="Maruyama S."/>
            <person name="Takahara M."/>
            <person name="Miyagishima S."/>
            <person name="Mori T."/>
            <person name="Nishida K."/>
            <person name="Yagisawa F."/>
            <person name="Nishida K."/>
            <person name="Yoshida Y."/>
            <person name="Nishimura Y."/>
            <person name="Nakao S."/>
            <person name="Kobayashi T."/>
            <person name="Momoyama Y."/>
            <person name="Higashiyama T."/>
            <person name="Minoda A."/>
            <person name="Sano M."/>
            <person name="Nomoto H."/>
            <person name="Oishi K."/>
            <person name="Hayashi H."/>
            <person name="Ohta F."/>
            <person name="Nishizaka S."/>
            <person name="Haga S."/>
            <person name="Miura S."/>
            <person name="Morishita T."/>
            <person name="Kabeya Y."/>
            <person name="Terasawa K."/>
            <person name="Suzuki Y."/>
            <person name="Ishii Y."/>
            <person name="Asakawa S."/>
            <person name="Takano H."/>
            <person name="Ohta N."/>
            <person name="Kuroiwa H."/>
            <person name="Tanaka K."/>
            <person name="Shimizu N."/>
            <person name="Sugano S."/>
            <person name="Sato N."/>
            <person name="Nozaki H."/>
            <person name="Ogasawara N."/>
            <person name="Kohara Y."/>
            <person name="Kuroiwa T."/>
        </authorList>
    </citation>
    <scope>NUCLEOTIDE SEQUENCE [LARGE SCALE GENOMIC DNA]</scope>
    <source>
        <strain evidence="8 9">10D</strain>
    </source>
</reference>
<keyword evidence="1" id="KW-0479">Metal-binding</keyword>
<accession>M1VK39</accession>
<dbReference type="GO" id="GO:0005634">
    <property type="term" value="C:nucleus"/>
    <property type="evidence" value="ECO:0007669"/>
    <property type="project" value="TreeGrafter"/>
</dbReference>
<dbReference type="Pfam" id="PF22941">
    <property type="entry name" value="TADA2A-like_3rd"/>
    <property type="match status" value="1"/>
</dbReference>
<dbReference type="Gene3D" id="3.30.60.90">
    <property type="match status" value="1"/>
</dbReference>
<evidence type="ECO:0000259" key="6">
    <source>
        <dbReference type="PROSITE" id="PS50135"/>
    </source>
</evidence>
<proteinExistence type="predicted"/>
<dbReference type="AlphaFoldDB" id="M1VK39"/>
<dbReference type="Gene3D" id="1.10.10.60">
    <property type="entry name" value="Homeodomain-like"/>
    <property type="match status" value="1"/>
</dbReference>
<keyword evidence="9" id="KW-1185">Reference proteome</keyword>
<keyword evidence="2 4" id="KW-0863">Zinc-finger</keyword>
<feature type="region of interest" description="Disordered" evidence="5">
    <location>
        <begin position="623"/>
        <end position="650"/>
    </location>
</feature>
<protein>
    <submittedName>
        <fullName evidence="8">Similar to transcriptional adaptor like protein</fullName>
    </submittedName>
</protein>
<feature type="region of interest" description="Disordered" evidence="5">
    <location>
        <begin position="726"/>
        <end position="812"/>
    </location>
</feature>
<evidence type="ECO:0000256" key="1">
    <source>
        <dbReference type="ARBA" id="ARBA00022723"/>
    </source>
</evidence>